<proteinExistence type="predicted"/>
<evidence type="ECO:0000256" key="7">
    <source>
        <dbReference type="ARBA" id="ARBA00023004"/>
    </source>
</evidence>
<dbReference type="GO" id="GO:0035597">
    <property type="term" value="F:tRNA-2-methylthio-N(6)-dimethylallyladenosine(37) synthase activity"/>
    <property type="evidence" value="ECO:0007669"/>
    <property type="project" value="TreeGrafter"/>
</dbReference>
<sequence>MFEAKGYQKVEFEQNPDIFIINTCSVTENADKKCKKIVKEAKKISPNSYVTIIGCYAQLKPQEISEIEGVDAVLGAAEKFRLIELLDGFAKEQETKILASEIQEANIFNNAYSIHDRTRTFLKVQDGCNYGCAFCTIPLARGKSRSDSINNILDSAREIAKTDVKEIVLTGVNIGDFGVHEGKRKEKFSDLVQALDEIEGIDRIRISSIEPNLLTNEVIEFVSQSKRFVPHFHIPLQSGSNTILRKMGRRYLRELYEDRVNKIKTLMPHCCIGVDVIVGFPGETDELFLETYNFLNELDISYLHVFTYSERANTRAVEMEGVVPMRKRNERSKMLRILSEKKRRKFYEENLGKTFTVLFEEDIEDGKMHGFTENYIRVAAKYDPVLINELKTLKLSGINEKGNVEVIEPDMVYETH</sequence>
<dbReference type="EMBL" id="PYGF01000004">
    <property type="protein sequence ID" value="PSL04932.1"/>
    <property type="molecule type" value="Genomic_DNA"/>
</dbReference>
<gene>
    <name evidence="11" type="ORF">CLV48_104106</name>
</gene>
<keyword evidence="6" id="KW-0479">Metal-binding</keyword>
<dbReference type="InterPro" id="IPR006638">
    <property type="entry name" value="Elp3/MiaA/NifB-like_rSAM"/>
</dbReference>
<evidence type="ECO:0000313" key="11">
    <source>
        <dbReference type="EMBL" id="PSL04932.1"/>
    </source>
</evidence>
<dbReference type="GO" id="GO:0051539">
    <property type="term" value="F:4 iron, 4 sulfur cluster binding"/>
    <property type="evidence" value="ECO:0007669"/>
    <property type="project" value="UniProtKB-KW"/>
</dbReference>
<dbReference type="CDD" id="cd01335">
    <property type="entry name" value="Radical_SAM"/>
    <property type="match status" value="1"/>
</dbReference>
<feature type="domain" description="MTTase N-terminal" evidence="9">
    <location>
        <begin position="1"/>
        <end position="91"/>
    </location>
</feature>
<organism evidence="11 12">
    <name type="scientific">Cecembia rubra</name>
    <dbReference type="NCBI Taxonomy" id="1485585"/>
    <lineage>
        <taxon>Bacteria</taxon>
        <taxon>Pseudomonadati</taxon>
        <taxon>Bacteroidota</taxon>
        <taxon>Cytophagia</taxon>
        <taxon>Cytophagales</taxon>
        <taxon>Cyclobacteriaceae</taxon>
        <taxon>Cecembia</taxon>
    </lineage>
</organism>
<dbReference type="InterPro" id="IPR020612">
    <property type="entry name" value="Methylthiotransferase_CS"/>
</dbReference>
<keyword evidence="5" id="KW-0949">S-adenosyl-L-methionine</keyword>
<dbReference type="PANTHER" id="PTHR43020:SF2">
    <property type="entry name" value="MITOCHONDRIAL TRNA METHYLTHIOTRANSFERASE CDK5RAP1"/>
    <property type="match status" value="1"/>
</dbReference>
<dbReference type="PROSITE" id="PS01278">
    <property type="entry name" value="MTTASE_RADICAL"/>
    <property type="match status" value="1"/>
</dbReference>
<dbReference type="SFLD" id="SFLDS00029">
    <property type="entry name" value="Radical_SAM"/>
    <property type="match status" value="1"/>
</dbReference>
<dbReference type="SFLD" id="SFLDG01061">
    <property type="entry name" value="methylthiotransferase"/>
    <property type="match status" value="1"/>
</dbReference>
<evidence type="ECO:0000256" key="8">
    <source>
        <dbReference type="ARBA" id="ARBA00023014"/>
    </source>
</evidence>
<keyword evidence="4 11" id="KW-0808">Transferase</keyword>
<dbReference type="InterPro" id="IPR013848">
    <property type="entry name" value="Methylthiotransferase_N"/>
</dbReference>
<comment type="cofactor">
    <cofactor evidence="1">
        <name>[4Fe-4S] cluster</name>
        <dbReference type="ChEBI" id="CHEBI:49883"/>
    </cofactor>
</comment>
<dbReference type="SUPFAM" id="SSF102114">
    <property type="entry name" value="Radical SAM enzymes"/>
    <property type="match status" value="1"/>
</dbReference>
<dbReference type="NCBIfam" id="TIGR00089">
    <property type="entry name" value="MiaB/RimO family radical SAM methylthiotransferase"/>
    <property type="match status" value="1"/>
</dbReference>
<dbReference type="GO" id="GO:0005829">
    <property type="term" value="C:cytosol"/>
    <property type="evidence" value="ECO:0007669"/>
    <property type="project" value="TreeGrafter"/>
</dbReference>
<dbReference type="Pfam" id="PF00919">
    <property type="entry name" value="UPF0004"/>
    <property type="match status" value="1"/>
</dbReference>
<evidence type="ECO:0000256" key="3">
    <source>
        <dbReference type="ARBA" id="ARBA00022490"/>
    </source>
</evidence>
<dbReference type="GO" id="GO:0046872">
    <property type="term" value="F:metal ion binding"/>
    <property type="evidence" value="ECO:0007669"/>
    <property type="project" value="UniProtKB-KW"/>
</dbReference>
<keyword evidence="7" id="KW-0408">Iron</keyword>
<reference evidence="11 12" key="1">
    <citation type="submission" date="2018-03" db="EMBL/GenBank/DDBJ databases">
        <title>Genomic Encyclopedia of Archaeal and Bacterial Type Strains, Phase II (KMG-II): from individual species to whole genera.</title>
        <authorList>
            <person name="Goeker M."/>
        </authorList>
    </citation>
    <scope>NUCLEOTIDE SEQUENCE [LARGE SCALE GENOMIC DNA]</scope>
    <source>
        <strain evidence="11 12">DSM 28057</strain>
    </source>
</reference>
<dbReference type="InterPro" id="IPR058240">
    <property type="entry name" value="rSAM_sf"/>
</dbReference>
<evidence type="ECO:0000313" key="12">
    <source>
        <dbReference type="Proteomes" id="UP000240708"/>
    </source>
</evidence>
<keyword evidence="3" id="KW-0963">Cytoplasm</keyword>
<evidence type="ECO:0000256" key="5">
    <source>
        <dbReference type="ARBA" id="ARBA00022691"/>
    </source>
</evidence>
<dbReference type="InterPro" id="IPR006467">
    <property type="entry name" value="MiaB-like_bact"/>
</dbReference>
<dbReference type="PANTHER" id="PTHR43020">
    <property type="entry name" value="CDK5 REGULATORY SUBUNIT-ASSOCIATED PROTEIN 1"/>
    <property type="match status" value="1"/>
</dbReference>
<evidence type="ECO:0000256" key="6">
    <source>
        <dbReference type="ARBA" id="ARBA00022723"/>
    </source>
</evidence>
<dbReference type="InterPro" id="IPR005839">
    <property type="entry name" value="Methylthiotransferase"/>
</dbReference>
<dbReference type="Gene3D" id="3.80.30.20">
    <property type="entry name" value="tm_1862 like domain"/>
    <property type="match status" value="1"/>
</dbReference>
<dbReference type="InterPro" id="IPR023404">
    <property type="entry name" value="rSAM_horseshoe"/>
</dbReference>
<keyword evidence="12" id="KW-1185">Reference proteome</keyword>
<comment type="caution">
    <text evidence="11">The sequence shown here is derived from an EMBL/GenBank/DDBJ whole genome shotgun (WGS) entry which is preliminary data.</text>
</comment>
<keyword evidence="8" id="KW-0411">Iron-sulfur</keyword>
<dbReference type="Pfam" id="PF04055">
    <property type="entry name" value="Radical_SAM"/>
    <property type="match status" value="1"/>
</dbReference>
<evidence type="ECO:0000256" key="1">
    <source>
        <dbReference type="ARBA" id="ARBA00001966"/>
    </source>
</evidence>
<dbReference type="NCBIfam" id="TIGR01579">
    <property type="entry name" value="MiaB-like-C"/>
    <property type="match status" value="1"/>
</dbReference>
<dbReference type="InterPro" id="IPR007197">
    <property type="entry name" value="rSAM"/>
</dbReference>
<protein>
    <submittedName>
        <fullName evidence="11">Threonylcarbamoyladenosine tRNA methylthiotransferase MtaB</fullName>
    </submittedName>
</protein>
<dbReference type="Proteomes" id="UP000240708">
    <property type="component" value="Unassembled WGS sequence"/>
</dbReference>
<evidence type="ECO:0000256" key="4">
    <source>
        <dbReference type="ARBA" id="ARBA00022679"/>
    </source>
</evidence>
<dbReference type="SFLD" id="SFLDG01082">
    <property type="entry name" value="B12-binding_domain_containing"/>
    <property type="match status" value="1"/>
</dbReference>
<dbReference type="PROSITE" id="PS51918">
    <property type="entry name" value="RADICAL_SAM"/>
    <property type="match status" value="1"/>
</dbReference>
<evidence type="ECO:0000259" key="10">
    <source>
        <dbReference type="PROSITE" id="PS51918"/>
    </source>
</evidence>
<name>A0A2P8E641_9BACT</name>
<dbReference type="FunFam" id="3.80.30.20:FF:000001">
    <property type="entry name" value="tRNA-2-methylthio-N(6)-dimethylallyladenosine synthase 2"/>
    <property type="match status" value="1"/>
</dbReference>
<dbReference type="PROSITE" id="PS51449">
    <property type="entry name" value="MTTASE_N"/>
    <property type="match status" value="1"/>
</dbReference>
<dbReference type="AlphaFoldDB" id="A0A2P8E641"/>
<evidence type="ECO:0000256" key="2">
    <source>
        <dbReference type="ARBA" id="ARBA00022485"/>
    </source>
</evidence>
<keyword evidence="2" id="KW-0004">4Fe-4S</keyword>
<dbReference type="Gene3D" id="3.40.50.12160">
    <property type="entry name" value="Methylthiotransferase, N-terminal domain"/>
    <property type="match status" value="1"/>
</dbReference>
<feature type="domain" description="Radical SAM core" evidence="10">
    <location>
        <begin position="114"/>
        <end position="348"/>
    </location>
</feature>
<dbReference type="InterPro" id="IPR038135">
    <property type="entry name" value="Methylthiotransferase_N_sf"/>
</dbReference>
<dbReference type="SMART" id="SM00729">
    <property type="entry name" value="Elp3"/>
    <property type="match status" value="1"/>
</dbReference>
<evidence type="ECO:0000259" key="9">
    <source>
        <dbReference type="PROSITE" id="PS51449"/>
    </source>
</evidence>
<accession>A0A2P8E641</accession>